<proteinExistence type="predicted"/>
<accession>A0A9J6ZMG0</accession>
<name>A0A9J6ZMG0_9BACT</name>
<keyword evidence="3" id="KW-1185">Reference proteome</keyword>
<dbReference type="AlphaFoldDB" id="A0A9J6ZMG0"/>
<feature type="signal peptide" evidence="1">
    <location>
        <begin position="1"/>
        <end position="21"/>
    </location>
</feature>
<dbReference type="KEGG" id="alkq:M9189_08230"/>
<gene>
    <name evidence="2" type="ORF">M9189_08230</name>
</gene>
<dbReference type="Proteomes" id="UP001056426">
    <property type="component" value="Chromosome"/>
</dbReference>
<organism evidence="2 3">
    <name type="scientific">Xiashengella succiniciproducens</name>
    <dbReference type="NCBI Taxonomy" id="2949635"/>
    <lineage>
        <taxon>Bacteria</taxon>
        <taxon>Pseudomonadati</taxon>
        <taxon>Bacteroidota</taxon>
        <taxon>Bacteroidia</taxon>
        <taxon>Marinilabiliales</taxon>
        <taxon>Marinilabiliaceae</taxon>
        <taxon>Xiashengella</taxon>
    </lineage>
</organism>
<protein>
    <submittedName>
        <fullName evidence="2">Uncharacterized protein</fullName>
    </submittedName>
</protein>
<dbReference type="RefSeq" id="WP_250722266.1">
    <property type="nucleotide sequence ID" value="NZ_CP098400.1"/>
</dbReference>
<keyword evidence="1" id="KW-0732">Signal</keyword>
<evidence type="ECO:0000313" key="2">
    <source>
        <dbReference type="EMBL" id="URW78843.1"/>
    </source>
</evidence>
<feature type="chain" id="PRO_5039908734" evidence="1">
    <location>
        <begin position="22"/>
        <end position="281"/>
    </location>
</feature>
<reference evidence="2" key="2">
    <citation type="submission" date="2022-06" db="EMBL/GenBank/DDBJ databases">
        <title>Xiashengella guii gen. nov. sp. nov., a bacterium isolated form anaerobic digestion tank.</title>
        <authorList>
            <person name="Huang H."/>
        </authorList>
    </citation>
    <scope>NUCLEOTIDE SEQUENCE</scope>
    <source>
        <strain evidence="2">Ai-910</strain>
    </source>
</reference>
<sequence>MREILKVCLLAVIIFAGLAVATNAAAQQSGQTEVIEYYAIPSPDEILSYIHNNEISYTPSLLTNPDNSSHYQTSTDQMLAFGIYLADMAYAVSFEQSGTALRFFEVTESMGKSMNIFPPEILNIGERLLRSLDNLDSINALYDEMYLVVISSLHDAGRFGEYATISAGGVVEALYLALNSRDSKIKEDAFRMRVWEQKMILEQLETMSNKYLNESQKKKILGDMKDLYAAFDEIPTQDATTSADKRNDGAVVLGSTKPTLKPASIDIIHKAVNDLRAKWVK</sequence>
<evidence type="ECO:0000256" key="1">
    <source>
        <dbReference type="SAM" id="SignalP"/>
    </source>
</evidence>
<evidence type="ECO:0000313" key="3">
    <source>
        <dbReference type="Proteomes" id="UP001056426"/>
    </source>
</evidence>
<reference evidence="2" key="1">
    <citation type="submission" date="2022-05" db="EMBL/GenBank/DDBJ databases">
        <authorList>
            <person name="Sun X."/>
        </authorList>
    </citation>
    <scope>NUCLEOTIDE SEQUENCE</scope>
    <source>
        <strain evidence="2">Ai-910</strain>
    </source>
</reference>
<dbReference type="EMBL" id="CP098400">
    <property type="protein sequence ID" value="URW78843.1"/>
    <property type="molecule type" value="Genomic_DNA"/>
</dbReference>